<dbReference type="STRING" id="307972.A0A2G8LDJ5"/>
<dbReference type="SUPFAM" id="SSF48371">
    <property type="entry name" value="ARM repeat"/>
    <property type="match status" value="1"/>
</dbReference>
<dbReference type="EC" id="2.7.11.1" evidence="1"/>
<keyword evidence="4" id="KW-0677">Repeat</keyword>
<feature type="repeat" description="WD" evidence="8">
    <location>
        <begin position="710"/>
        <end position="742"/>
    </location>
</feature>
<dbReference type="PANTHER" id="PTHR17583">
    <property type="entry name" value="PHOSPHOINOSITIDE 3-KINASE REGULATORY SUBUNIT 4"/>
    <property type="match status" value="1"/>
</dbReference>
<dbReference type="InterPro" id="IPR011989">
    <property type="entry name" value="ARM-like"/>
</dbReference>
<dbReference type="InterPro" id="IPR055231">
    <property type="entry name" value="2AA_helical"/>
</dbReference>
<feature type="compositionally biased region" description="Pro residues" evidence="9">
    <location>
        <begin position="519"/>
        <end position="535"/>
    </location>
</feature>
<dbReference type="InterPro" id="IPR016024">
    <property type="entry name" value="ARM-type_fold"/>
</dbReference>
<dbReference type="InterPro" id="IPR001680">
    <property type="entry name" value="WD40_rpt"/>
</dbReference>
<feature type="region of interest" description="Disordered" evidence="9">
    <location>
        <begin position="1025"/>
        <end position="1045"/>
    </location>
</feature>
<dbReference type="GO" id="GO:0005770">
    <property type="term" value="C:late endosome"/>
    <property type="evidence" value="ECO:0007669"/>
    <property type="project" value="TreeGrafter"/>
</dbReference>
<feature type="repeat" description="WD" evidence="8">
    <location>
        <begin position="1052"/>
        <end position="1087"/>
    </location>
</feature>
<dbReference type="InterPro" id="IPR045162">
    <property type="entry name" value="Vps15-like"/>
</dbReference>
<dbReference type="SUPFAM" id="SSF50978">
    <property type="entry name" value="WD40 repeat-like"/>
    <property type="match status" value="1"/>
</dbReference>
<dbReference type="InterPro" id="IPR015943">
    <property type="entry name" value="WD40/YVTN_repeat-like_dom_sf"/>
</dbReference>
<sequence>MNDPFPRVRAEAMRVLTITLSLVETVPRSDANIFPEYILPAIAHVAQDEITLVKVAYAEHVATLAEIALRFLEMIQLDPSHPQNGETDGTQESYVQYQASYEDELQNLHTMIQQRVVVLLSDPMMFNCFLVTGEHCEQLLENGITKLCVFFGKQKANDILLSHMITFLNDKDDWQLRGAFFDTLVGVAAYVGWQSSNILKPLLGQGLRDNEEYVICKAASALTALIELELLQKPVILELAKDCISCLCHPNLWVRQSVAGVVGAMASTFNIADIHCNLIALVKPYINKQIIQMNKVPLLLSVLKKPVSRQVFDYILKSALVRPFFKVLQQRQSARGLARHGQPPDYTDPTDAVLAQMLRKLISQGMTEEDEDKLIQLEELIVKQHDTRACSSDMTPSSPDAPFQPGSINLFNMRYIKQNHAALGKPHDAKQENREKSQYRKSSKIKGPSDSSNVNEEWKAMFGDSQARLAPPSQKAVLAQQQAQQSQQSVTFPVQPGQDALSTIQNSQQVKNSSTSHPKLPPAVPQEPPPLPKRPPNMKKPAQPETEGASQPRREDDRTDAPPSQDGARRGEPENDSKEGTSSARPQGIAEATPAGKMLPEGSRPVSRDGVSKERASGISTNQGSISMSQLQAAAEGIPIKKVSSSTENKPLPTQIRFSHCKQDLRRLVAKKRAQHLEDFTRISSIAKVAQQKIVPDVNWKPKGQLIAHLHEHKAAINRIQVSSEHGYFATSSDDGTVKIWDCGKLMGKAFVHRSKATYNRQAGRIQALCFCQASTRVVSCSDDGSIHVFSFDQTSMTTDSRHNLNVSEEGTVVDITHFDTGSQSVVAFATTQGFLIGKDLRAPNEAWRLKNEPKHGLITAFVMDPGQSWMAIGTSNGVHMGWDLRFQLPITTHHHPAGSRVRRMIQHPAKPSWIISAVQGNNEVSMWDMETGARQLTLWASAAPPLSETQASSHSVYAIATVPSKDLHPCLLTTGSDQRIRYWNLGVPELSGVIMGSVNDSPAQTQAQYSKRIIDGTEVIVETPSSAKAPSGSGGSTPGGEMSQRYMDQIPAGHQDIVTDIAIFKSVANAEAVVTSSRDGVLKIWK</sequence>
<evidence type="ECO:0000313" key="12">
    <source>
        <dbReference type="Proteomes" id="UP000230750"/>
    </source>
</evidence>
<evidence type="ECO:0000256" key="1">
    <source>
        <dbReference type="ARBA" id="ARBA00012513"/>
    </source>
</evidence>
<keyword evidence="12" id="KW-1185">Reference proteome</keyword>
<evidence type="ECO:0000256" key="4">
    <source>
        <dbReference type="ARBA" id="ARBA00022737"/>
    </source>
</evidence>
<dbReference type="PROSITE" id="PS50294">
    <property type="entry name" value="WD_REPEATS_REGION"/>
    <property type="match status" value="2"/>
</dbReference>
<feature type="compositionally biased region" description="Basic and acidic residues" evidence="9">
    <location>
        <begin position="567"/>
        <end position="579"/>
    </location>
</feature>
<name>A0A2G8LDJ5_STIJA</name>
<feature type="compositionally biased region" description="Polar residues" evidence="9">
    <location>
        <begin position="618"/>
        <end position="628"/>
    </location>
</feature>
<dbReference type="OrthoDB" id="242910at2759"/>
<accession>A0A2G8LDJ5</accession>
<gene>
    <name evidence="11" type="ORF">BSL78_04727</name>
</gene>
<keyword evidence="3" id="KW-0808">Transferase</keyword>
<keyword evidence="7" id="KW-0067">ATP-binding</keyword>
<dbReference type="SMART" id="SM00320">
    <property type="entry name" value="WD40"/>
    <property type="match status" value="5"/>
</dbReference>
<feature type="region of interest" description="Disordered" evidence="9">
    <location>
        <begin position="503"/>
        <end position="628"/>
    </location>
</feature>
<evidence type="ECO:0000256" key="7">
    <source>
        <dbReference type="ARBA" id="ARBA00022840"/>
    </source>
</evidence>
<dbReference type="GO" id="GO:0034272">
    <property type="term" value="C:phosphatidylinositol 3-kinase complex, class III, type II"/>
    <property type="evidence" value="ECO:0007669"/>
    <property type="project" value="TreeGrafter"/>
</dbReference>
<organism evidence="11 12">
    <name type="scientific">Stichopus japonicus</name>
    <name type="common">Sea cucumber</name>
    <dbReference type="NCBI Taxonomy" id="307972"/>
    <lineage>
        <taxon>Eukaryota</taxon>
        <taxon>Metazoa</taxon>
        <taxon>Echinodermata</taxon>
        <taxon>Eleutherozoa</taxon>
        <taxon>Echinozoa</taxon>
        <taxon>Holothuroidea</taxon>
        <taxon>Aspidochirotacea</taxon>
        <taxon>Aspidochirotida</taxon>
        <taxon>Stichopodidae</taxon>
        <taxon>Apostichopus</taxon>
    </lineage>
</organism>
<dbReference type="InterPro" id="IPR036322">
    <property type="entry name" value="WD40_repeat_dom_sf"/>
</dbReference>
<evidence type="ECO:0000256" key="6">
    <source>
        <dbReference type="ARBA" id="ARBA00022777"/>
    </source>
</evidence>
<protein>
    <recommendedName>
        <fullName evidence="1">non-specific serine/threonine protein kinase</fullName>
        <ecNumber evidence="1">2.7.11.1</ecNumber>
    </recommendedName>
</protein>
<dbReference type="GO" id="GO:0004674">
    <property type="term" value="F:protein serine/threonine kinase activity"/>
    <property type="evidence" value="ECO:0007669"/>
    <property type="project" value="UniProtKB-KW"/>
</dbReference>
<dbReference type="GO" id="GO:0071561">
    <property type="term" value="C:nucleus-vacuole junction"/>
    <property type="evidence" value="ECO:0007669"/>
    <property type="project" value="TreeGrafter"/>
</dbReference>
<evidence type="ECO:0000259" key="10">
    <source>
        <dbReference type="Pfam" id="PF22956"/>
    </source>
</evidence>
<evidence type="ECO:0000256" key="8">
    <source>
        <dbReference type="PROSITE-ProRule" id="PRU00221"/>
    </source>
</evidence>
<feature type="region of interest" description="Disordered" evidence="9">
    <location>
        <begin position="422"/>
        <end position="455"/>
    </location>
</feature>
<dbReference type="Proteomes" id="UP000230750">
    <property type="component" value="Unassembled WGS sequence"/>
</dbReference>
<evidence type="ECO:0000256" key="3">
    <source>
        <dbReference type="ARBA" id="ARBA00022679"/>
    </source>
</evidence>
<keyword evidence="6 11" id="KW-0418">Kinase</keyword>
<reference evidence="11 12" key="1">
    <citation type="journal article" date="2017" name="PLoS Biol.">
        <title>The sea cucumber genome provides insights into morphological evolution and visceral regeneration.</title>
        <authorList>
            <person name="Zhang X."/>
            <person name="Sun L."/>
            <person name="Yuan J."/>
            <person name="Sun Y."/>
            <person name="Gao Y."/>
            <person name="Zhang L."/>
            <person name="Li S."/>
            <person name="Dai H."/>
            <person name="Hamel J.F."/>
            <person name="Liu C."/>
            <person name="Yu Y."/>
            <person name="Liu S."/>
            <person name="Lin W."/>
            <person name="Guo K."/>
            <person name="Jin S."/>
            <person name="Xu P."/>
            <person name="Storey K.B."/>
            <person name="Huan P."/>
            <person name="Zhang T."/>
            <person name="Zhou Y."/>
            <person name="Zhang J."/>
            <person name="Lin C."/>
            <person name="Li X."/>
            <person name="Xing L."/>
            <person name="Huo D."/>
            <person name="Sun M."/>
            <person name="Wang L."/>
            <person name="Mercier A."/>
            <person name="Li F."/>
            <person name="Yang H."/>
            <person name="Xiang J."/>
        </authorList>
    </citation>
    <scope>NUCLEOTIDE SEQUENCE [LARGE SCALE GENOMIC DNA]</scope>
    <source>
        <strain evidence="11">Shaxun</strain>
        <tissue evidence="11">Muscle</tissue>
    </source>
</reference>
<evidence type="ECO:0000256" key="5">
    <source>
        <dbReference type="ARBA" id="ARBA00022741"/>
    </source>
</evidence>
<evidence type="ECO:0000313" key="11">
    <source>
        <dbReference type="EMBL" id="PIK58339.1"/>
    </source>
</evidence>
<feature type="compositionally biased region" description="Basic and acidic residues" evidence="9">
    <location>
        <begin position="425"/>
        <end position="438"/>
    </location>
</feature>
<keyword evidence="5" id="KW-0547">Nucleotide-binding</keyword>
<proteinExistence type="predicted"/>
<dbReference type="GO" id="GO:0045324">
    <property type="term" value="P:late endosome to vacuole transport"/>
    <property type="evidence" value="ECO:0007669"/>
    <property type="project" value="InterPro"/>
</dbReference>
<evidence type="ECO:0000256" key="2">
    <source>
        <dbReference type="ARBA" id="ARBA00022527"/>
    </source>
</evidence>
<dbReference type="PROSITE" id="PS50082">
    <property type="entry name" value="WD_REPEATS_2"/>
    <property type="match status" value="2"/>
</dbReference>
<dbReference type="Gene3D" id="2.130.10.10">
    <property type="entry name" value="YVTN repeat-like/Quinoprotein amine dehydrogenase"/>
    <property type="match status" value="2"/>
</dbReference>
<feature type="compositionally biased region" description="Basic and acidic residues" evidence="9">
    <location>
        <begin position="606"/>
        <end position="616"/>
    </location>
</feature>
<dbReference type="EMBL" id="MRZV01000115">
    <property type="protein sequence ID" value="PIK58339.1"/>
    <property type="molecule type" value="Genomic_DNA"/>
</dbReference>
<evidence type="ECO:0000256" key="9">
    <source>
        <dbReference type="SAM" id="MobiDB-lite"/>
    </source>
</evidence>
<feature type="compositionally biased region" description="Polar residues" evidence="9">
    <location>
        <begin position="503"/>
        <end position="517"/>
    </location>
</feature>
<keyword evidence="2" id="KW-0723">Serine/threonine-protein kinase</keyword>
<dbReference type="GO" id="GO:0006623">
    <property type="term" value="P:protein targeting to vacuole"/>
    <property type="evidence" value="ECO:0007669"/>
    <property type="project" value="TreeGrafter"/>
</dbReference>
<dbReference type="AlphaFoldDB" id="A0A2G8LDJ5"/>
<dbReference type="GO" id="GO:0016236">
    <property type="term" value="P:macroautophagy"/>
    <property type="evidence" value="ECO:0007669"/>
    <property type="project" value="InterPro"/>
</dbReference>
<dbReference type="PANTHER" id="PTHR17583:SF0">
    <property type="entry name" value="PHOSPHOINOSITIDE 3-KINASE REGULATORY SUBUNIT 4"/>
    <property type="match status" value="1"/>
</dbReference>
<dbReference type="Pfam" id="PF00400">
    <property type="entry name" value="WD40"/>
    <property type="match status" value="3"/>
</dbReference>
<dbReference type="Gene3D" id="1.25.10.10">
    <property type="entry name" value="Leucine-rich Repeat Variant"/>
    <property type="match status" value="1"/>
</dbReference>
<feature type="domain" description="Phosphatase 2A Regulatory Subunit A helical" evidence="10">
    <location>
        <begin position="1"/>
        <end position="315"/>
    </location>
</feature>
<dbReference type="GO" id="GO:0034271">
    <property type="term" value="C:phosphatidylinositol 3-kinase complex, class III, type I"/>
    <property type="evidence" value="ECO:0007669"/>
    <property type="project" value="TreeGrafter"/>
</dbReference>
<dbReference type="Pfam" id="PF22956">
    <property type="entry name" value="VPS15-like_hel"/>
    <property type="match status" value="1"/>
</dbReference>
<keyword evidence="8" id="KW-0853">WD repeat</keyword>
<dbReference type="GO" id="GO:0005524">
    <property type="term" value="F:ATP binding"/>
    <property type="evidence" value="ECO:0007669"/>
    <property type="project" value="UniProtKB-KW"/>
</dbReference>
<comment type="caution">
    <text evidence="11">The sequence shown here is derived from an EMBL/GenBank/DDBJ whole genome shotgun (WGS) entry which is preliminary data.</text>
</comment>